<keyword evidence="11" id="KW-1185">Reference proteome</keyword>
<feature type="transmembrane region" description="Helical" evidence="9">
    <location>
        <begin position="328"/>
        <end position="349"/>
    </location>
</feature>
<dbReference type="EMBL" id="JAGGNH010000001">
    <property type="protein sequence ID" value="KAJ0986887.1"/>
    <property type="molecule type" value="Genomic_DNA"/>
</dbReference>
<feature type="transmembrane region" description="Helical" evidence="9">
    <location>
        <begin position="60"/>
        <end position="80"/>
    </location>
</feature>
<dbReference type="OrthoDB" id="9986677at2759"/>
<protein>
    <submittedName>
        <fullName evidence="10">Uncharacterized protein</fullName>
    </submittedName>
</protein>
<feature type="transmembrane region" description="Helical" evidence="9">
    <location>
        <begin position="199"/>
        <end position="219"/>
    </location>
</feature>
<sequence>MAATLPKRLIKVPCTSWKFSLNPGPFNIKEHVLITTMAKGSYGTASDIIVTMKAFYHRPLNPWAALLLMLTTQMLGFGFAGMFKRFLADSPYMWWPFVLMDVSFYRTLNEKDSRPKGMPSKLQFFTSVFVLSFAYYIIPNYFFPSIGALSLACLIWKNSVTAHQLGSGLNGLGLGTFTFDWATISGFLGSPLALPISSIIHSMIGFIILVYIITPISYWSNEFNSQRFPIFGTGLYDENGQAYNLSRVLKDKSLEFRLDGYESYSKVYLSVTFAYQHAFCFAAFSATFVHVALFHGRDFWMQFKESKKGGTPDIHSKMMNKYDSVPQWWFHAIWIPTLGLSMLVCEGFGKQLQLPFWGVLLAVFTVFIVILPLGAIAATTGQGISLDIPLEMMIGYLYPGKPLANQAFNAYGTATIGSAFSFIQDFKVGQYLKVPPKSMFVAQVVGAIVSIIGEFGVTWWLFSSVKNICHADLLPKGSPWTCPISNKVSSVTSLWGIIGPARVFYPNGVYSRLMISFAIDQDEQVEDHPIEQVRLTVPPTDDPTLPAFTFRVLVIGLSSCILSSSLGKFFSFRRNPIAIELVFFQLLALPAGRLMAATLPKRLIKVPCTSWKFSLNPGPFNIKEHVLITTMAKGSYGTASDIIVTMKAFYHRPLNPWAALLLMLTTEMLGFGFAGMFKRFLVDSPYMWWPFVLMDVSFYRTLNEKESRPKGMLSKLQFFTSVFVLSFAYYIIPNYFFPSIGALSLACLIWKNSVIAHQLGSGLNGLGLGTFTFDWATISSFLGSPLALPISSIIHSMIGFIILVYIITPISYWSNEFNSQRFPILGTGLYDENGQVYNLSRVLEDKIFEFRLDGYESYSKVYLSVTYAYQYAFYFAAFSATFVHLALFHGRDFWRQFKESKKGGTPDIHSEMMNKYDSVPQWWFHAIWIPTLGLSMLICEGFGKQLQLPFWGVLLAVFMVFIVILPLGAFEATTGQLSEEHLPCRLVAKRKSMDMSYKQ</sequence>
<keyword evidence="8 9" id="KW-0472">Membrane</keyword>
<proteinExistence type="inferred from homology"/>
<dbReference type="PANTHER" id="PTHR22601">
    <property type="entry name" value="ISP4 LIKE PROTEIN"/>
    <property type="match status" value="1"/>
</dbReference>
<reference evidence="10" key="1">
    <citation type="submission" date="2021-03" db="EMBL/GenBank/DDBJ databases">
        <authorList>
            <person name="Li Z."/>
            <person name="Yang C."/>
        </authorList>
    </citation>
    <scope>NUCLEOTIDE SEQUENCE</scope>
    <source>
        <strain evidence="10">Dzin_1.0</strain>
        <tissue evidence="10">Leaf</tissue>
    </source>
</reference>
<comment type="caution">
    <text evidence="10">The sequence shown here is derived from an EMBL/GenBank/DDBJ whole genome shotgun (WGS) entry which is preliminary data.</text>
</comment>
<accession>A0A9D5D9H7</accession>
<feature type="transmembrane region" description="Helical" evidence="9">
    <location>
        <begin position="922"/>
        <end position="943"/>
    </location>
</feature>
<dbReference type="Pfam" id="PF03169">
    <property type="entry name" value="OPT"/>
    <property type="match status" value="2"/>
</dbReference>
<dbReference type="NCBIfam" id="TIGR00728">
    <property type="entry name" value="OPT_sfam"/>
    <property type="match status" value="2"/>
</dbReference>
<feature type="transmembrane region" description="Helical" evidence="9">
    <location>
        <begin position="950"/>
        <end position="970"/>
    </location>
</feature>
<name>A0A9D5D9H7_9LILI</name>
<evidence type="ECO:0000256" key="6">
    <source>
        <dbReference type="ARBA" id="ARBA00022927"/>
    </source>
</evidence>
<feature type="transmembrane region" description="Helical" evidence="9">
    <location>
        <begin position="267"/>
        <end position="293"/>
    </location>
</feature>
<feature type="transmembrane region" description="Helical" evidence="9">
    <location>
        <begin position="356"/>
        <end position="378"/>
    </location>
</feature>
<dbReference type="GO" id="GO:0016020">
    <property type="term" value="C:membrane"/>
    <property type="evidence" value="ECO:0007669"/>
    <property type="project" value="UniProtKB-SubCell"/>
</dbReference>
<feature type="transmembrane region" description="Helical" evidence="9">
    <location>
        <begin position="654"/>
        <end position="674"/>
    </location>
</feature>
<keyword evidence="4 9" id="KW-0812">Transmembrane</keyword>
<evidence type="ECO:0000313" key="11">
    <source>
        <dbReference type="Proteomes" id="UP001085076"/>
    </source>
</evidence>
<keyword evidence="7 9" id="KW-1133">Transmembrane helix</keyword>
<keyword evidence="6" id="KW-0653">Protein transport</keyword>
<feature type="transmembrane region" description="Helical" evidence="9">
    <location>
        <begin position="440"/>
        <end position="462"/>
    </location>
</feature>
<evidence type="ECO:0000256" key="1">
    <source>
        <dbReference type="ARBA" id="ARBA00004141"/>
    </source>
</evidence>
<evidence type="ECO:0000313" key="10">
    <source>
        <dbReference type="EMBL" id="KAJ0986887.1"/>
    </source>
</evidence>
<evidence type="ECO:0000256" key="8">
    <source>
        <dbReference type="ARBA" id="ARBA00023136"/>
    </source>
</evidence>
<dbReference type="InterPro" id="IPR004813">
    <property type="entry name" value="OPT"/>
</dbReference>
<dbReference type="GO" id="GO:0015031">
    <property type="term" value="P:protein transport"/>
    <property type="evidence" value="ECO:0007669"/>
    <property type="project" value="UniProtKB-KW"/>
</dbReference>
<feature type="transmembrane region" description="Helical" evidence="9">
    <location>
        <begin position="714"/>
        <end position="732"/>
    </location>
</feature>
<dbReference type="Proteomes" id="UP001085076">
    <property type="component" value="Miscellaneous, Linkage group lg01"/>
</dbReference>
<keyword evidence="5" id="KW-0571">Peptide transport</keyword>
<reference evidence="10" key="2">
    <citation type="journal article" date="2022" name="Hortic Res">
        <title>The genome of Dioscorea zingiberensis sheds light on the biosynthesis, origin and evolution of the medicinally important diosgenin saponins.</title>
        <authorList>
            <person name="Li Y."/>
            <person name="Tan C."/>
            <person name="Li Z."/>
            <person name="Guo J."/>
            <person name="Li S."/>
            <person name="Chen X."/>
            <person name="Wang C."/>
            <person name="Dai X."/>
            <person name="Yang H."/>
            <person name="Song W."/>
            <person name="Hou L."/>
            <person name="Xu J."/>
            <person name="Tong Z."/>
            <person name="Xu A."/>
            <person name="Yuan X."/>
            <person name="Wang W."/>
            <person name="Yang Q."/>
            <person name="Chen L."/>
            <person name="Sun Z."/>
            <person name="Wang K."/>
            <person name="Pan B."/>
            <person name="Chen J."/>
            <person name="Bao Y."/>
            <person name="Liu F."/>
            <person name="Qi X."/>
            <person name="Gang D.R."/>
            <person name="Wen J."/>
            <person name="Li J."/>
        </authorList>
    </citation>
    <scope>NUCLEOTIDE SEQUENCE</scope>
    <source>
        <strain evidence="10">Dzin_1.0</strain>
    </source>
</reference>
<dbReference type="GO" id="GO:0035673">
    <property type="term" value="F:oligopeptide transmembrane transporter activity"/>
    <property type="evidence" value="ECO:0007669"/>
    <property type="project" value="InterPro"/>
</dbReference>
<evidence type="ECO:0000256" key="2">
    <source>
        <dbReference type="ARBA" id="ARBA00005484"/>
    </source>
</evidence>
<comment type="subcellular location">
    <subcellularLocation>
        <location evidence="1">Membrane</location>
        <topology evidence="1">Multi-pass membrane protein</topology>
    </subcellularLocation>
</comment>
<gene>
    <name evidence="10" type="ORF">J5N97_005243</name>
</gene>
<keyword evidence="3" id="KW-0813">Transport</keyword>
<feature type="transmembrane region" description="Helical" evidence="9">
    <location>
        <begin position="793"/>
        <end position="813"/>
    </location>
</feature>
<organism evidence="10 11">
    <name type="scientific">Dioscorea zingiberensis</name>
    <dbReference type="NCBI Taxonomy" id="325984"/>
    <lineage>
        <taxon>Eukaryota</taxon>
        <taxon>Viridiplantae</taxon>
        <taxon>Streptophyta</taxon>
        <taxon>Embryophyta</taxon>
        <taxon>Tracheophyta</taxon>
        <taxon>Spermatophyta</taxon>
        <taxon>Magnoliopsida</taxon>
        <taxon>Liliopsida</taxon>
        <taxon>Dioscoreales</taxon>
        <taxon>Dioscoreaceae</taxon>
        <taxon>Dioscorea</taxon>
    </lineage>
</organism>
<dbReference type="AlphaFoldDB" id="A0A9D5D9H7"/>
<evidence type="ECO:0000256" key="5">
    <source>
        <dbReference type="ARBA" id="ARBA00022856"/>
    </source>
</evidence>
<evidence type="ECO:0000256" key="3">
    <source>
        <dbReference type="ARBA" id="ARBA00022448"/>
    </source>
</evidence>
<evidence type="ECO:0000256" key="7">
    <source>
        <dbReference type="ARBA" id="ARBA00022989"/>
    </source>
</evidence>
<feature type="transmembrane region" description="Helical" evidence="9">
    <location>
        <begin position="868"/>
        <end position="888"/>
    </location>
</feature>
<evidence type="ECO:0000256" key="4">
    <source>
        <dbReference type="ARBA" id="ARBA00022692"/>
    </source>
</evidence>
<evidence type="ECO:0000256" key="9">
    <source>
        <dbReference type="SAM" id="Phobius"/>
    </source>
</evidence>
<dbReference type="InterPro" id="IPR004648">
    <property type="entry name" value="Oligpept_transpt"/>
</dbReference>
<comment type="similarity">
    <text evidence="2">Belongs to the oligopeptide OPT transporter (TC 2.A.67.1) family.</text>
</comment>